<sequence length="2260" mass="263707">MSNNLNNYNTIDDGINNNKLSINDMTRIVSIDENSTEKNGDEKLYVNINNKNDTEAITEYNQQLKNENNNEKRKKQNVSFNNEPELINYEQISKNMNTNKDVDNNDNSNNNNINNNNNMESSLTNNNSEITEDLSLKSISDIKVDENFKNNKISLKDNNEQLINKDESENDDINKIEGVEENTNNGNKRIILKLSEANNASDNNNILELEVDQLNNIDQIRFIIKIASNFQEQYILKYGFISKYVFYSKYHILHVDQHVRLPSHFTEGKIRASEIKSSLNLINTQRKRHLYTMAILNNSNIVNVMDIDGSSNVNHVLTAKLKEKLSNYVLLEKVGHYAVCSNSTVIEIFNSKFELNTFFHTEFNVYILKYNNSRNELIAIGAHKVNFYSLDIETNGKSSQTIVVQKLRLEYNTELPDEEWIKNVYLNEPTSKIYLILKKMAIVVDIETGKEIKRFKNKSNKFITCITSYNPFVYDIIGIADGSIQIRNSSDDLLHMFNNHTNAITGLEIVPGKPAFLSASFDGSIRLFNLVNFQEIYKLYLKEPSYGLKIIDENQFLTYSEREVILWNFNNITDCFTSLKSPPLSLEFSKNFNCPNRVVCRTLDGGIRLISPITGEIITTAIPYIDNEVIKDVLYSPALNYLYILKYDGEIWIYSTLTNPCSVIDIWKECKKENITCAKLYEDFLIPDKSLTGFSLLICGTNNGRIIFLGEYGATKFKYMAHSSEVTCLCINTEKKYLISGGKDYTINITELDFNLKKIIKNSITIATSFIPCLISNINNIICTSSDDFSIHTIEFNIDKKESKEIINHDKMDDHTDIIRAICPIKRLELFVTVSQDKGLKIWDYDNCLVKDILFQDSMCAICCIDNTLDLLIGISDRIDILKASEYLPSGVVALVQVLNKYYSTPLEYEEAIPFSDDINILKSIKLRDAPKYYDISAFERKKENIFSNIDLVAVVNKIIKRKLKSENGSHSHDHDLSSYFNFTDICESLEKFNVTASIKLDEENDLTSVFCEPDELEGFNHLRNLGLIRESYSVLNLSEDKDIIFFNSFNDLSIMTIKKNKKKKMRKKAIKKSYTKKLHSATNKILGFVKLHISLNQSLKKSEFEGSPNVDTNSLPMIQEKDKIDKIIEDETIQEQIDSAINYSKIITSNAIKCISNTKLDGVQDLIFIEEYQKYSKYKSFLGKEDDFETNLGKPVLYLNPTSPNQSLFMDFNHNETEFSYENYNKQIKEFTRIIDDDDDYRMIAIKKKKEAEIKKQNDLKSKRRIKEKTDTVNNSQQIAKIKKPPKYTVPIAPDGYIPNSIIMKVINEWKKLHPEFIICNYNEFKSNSEFDLIREFDRKMNDISNIKNEKELINEIIEKFRQIQNQKKIEEIEKVKQNNIKLHTEFSSLLFPQQSSFQQNRFLNKYFNGIMPTINGNDKNENKEEEENETKKNEEEDKKKEEEINKKNSNISQYIKSSTIQNMSQSKNMTRTSTVMSNTDSNNKFLAIKYLNDDIDIKDKTKKNSAIDVIDENTEDNSDEEEEDNSSHEEDEDISEEEINSQESVRSIDDEENNEEDEEEVEEEDENIENDDAKLKNEEQISSNSQNIIDKSESKEKKYLYYTEDDIPEEIQTLINSFWFPKTLIFENDVNLIRRDEFSMMEECSTEKILPKIFKIFMDEGTDKFVKFEIIDYLKYYDTFKSSSDESYSSNTIINFFCNYLKTKWNEDIENDEINLRLKILDSLCEYDRGSPEFLLTLLFLLNSKNEIIKQAVIHHLEILNLSSILNSSLVRKIKKFFYKKKKNDSSSNINKTTQNENEDNNDFLLDDKNYIPAPIEEICNSISEILQGLLKKFLLYINIPPRFKETIKNMNVQSLSEMNKKYSRSVNKEITKELENNPEGLIKIIEHSCYSLDTNEISNDNRYEEFIPKSSNFEMNRHPLIIMISPTTFDYIPSIIHYLKLENKYLSKKENEQRIAMEKQRKREEEKQIELERRNLYNKFMEEREKKYKERLEQRRQRVLEAAESKTSESLLHLPSIPKNRKKFNIKSSARFGETHCSKCHPSRETVCYPLHAIPEGSVCERCLRRFNQVDLHFNKMYKSLPYGIIQSAPFIESNNDQMNSRVADIQKSILDAMEKSKSNQENKYMYGKLGRVNKFVTNHQQQAKILLRDINLQKKRITNQIILEQQKYHKYNDIPIHKFDTKNTLKELDMDLISPRLPLTEPETIRNMTNVNQQTDNQFSTNTTSSEYWTSKRYFIPMFSYNDEDNNDIHHHHHHH</sequence>
<dbReference type="InterPro" id="IPR001680">
    <property type="entry name" value="WD40_rpt"/>
</dbReference>
<proteinExistence type="predicted"/>
<accession>A0A1Y1V575</accession>
<reference evidence="4 5" key="2">
    <citation type="submission" date="2016-08" db="EMBL/GenBank/DDBJ databases">
        <title>Pervasive Adenine N6-methylation of Active Genes in Fungi.</title>
        <authorList>
            <consortium name="DOE Joint Genome Institute"/>
            <person name="Mondo S.J."/>
            <person name="Dannebaum R.O."/>
            <person name="Kuo R.C."/>
            <person name="Labutti K."/>
            <person name="Haridas S."/>
            <person name="Kuo A."/>
            <person name="Salamov A."/>
            <person name="Ahrendt S.R."/>
            <person name="Lipzen A."/>
            <person name="Sullivan W."/>
            <person name="Andreopoulos W.B."/>
            <person name="Clum A."/>
            <person name="Lindquist E."/>
            <person name="Daum C."/>
            <person name="Ramamoorthy G.K."/>
            <person name="Gryganskyi A."/>
            <person name="Culley D."/>
            <person name="Magnuson J.K."/>
            <person name="James T.Y."/>
            <person name="O'Malley M.A."/>
            <person name="Stajich J.E."/>
            <person name="Spatafora J.W."/>
            <person name="Visel A."/>
            <person name="Grigoriev I.V."/>
        </authorList>
    </citation>
    <scope>NUCLEOTIDE SEQUENCE [LARGE SCALE GENOMIC DNA]</scope>
    <source>
        <strain evidence="5">finn</strain>
    </source>
</reference>
<feature type="compositionally biased region" description="Polar residues" evidence="3">
    <location>
        <begin position="1582"/>
        <end position="1591"/>
    </location>
</feature>
<feature type="repeat" description="WD" evidence="1">
    <location>
        <begin position="812"/>
        <end position="847"/>
    </location>
</feature>
<keyword evidence="5" id="KW-1185">Reference proteome</keyword>
<feature type="coiled-coil region" evidence="2">
    <location>
        <begin position="50"/>
        <end position="81"/>
    </location>
</feature>
<dbReference type="SMART" id="SM00320">
    <property type="entry name" value="WD40"/>
    <property type="match status" value="3"/>
</dbReference>
<evidence type="ECO:0000256" key="1">
    <source>
        <dbReference type="PROSITE-ProRule" id="PRU00221"/>
    </source>
</evidence>
<feature type="compositionally biased region" description="Polar residues" evidence="3">
    <location>
        <begin position="1453"/>
        <end position="1480"/>
    </location>
</feature>
<feature type="coiled-coil region" evidence="2">
    <location>
        <begin position="1950"/>
        <end position="2012"/>
    </location>
</feature>
<dbReference type="Proteomes" id="UP000193719">
    <property type="component" value="Unassembled WGS sequence"/>
</dbReference>
<feature type="coiled-coil region" evidence="2">
    <location>
        <begin position="1348"/>
        <end position="1375"/>
    </location>
</feature>
<feature type="compositionally biased region" description="Acidic residues" evidence="3">
    <location>
        <begin position="1551"/>
        <end position="1572"/>
    </location>
</feature>
<dbReference type="InterPro" id="IPR036322">
    <property type="entry name" value="WD40_repeat_dom_sf"/>
</dbReference>
<feature type="compositionally biased region" description="Basic and acidic residues" evidence="3">
    <location>
        <begin position="1431"/>
        <end position="1448"/>
    </location>
</feature>
<dbReference type="OrthoDB" id="6262491at2759"/>
<dbReference type="SUPFAM" id="SSF50978">
    <property type="entry name" value="WD40 repeat-like"/>
    <property type="match status" value="2"/>
</dbReference>
<comment type="caution">
    <text evidence="4">The sequence shown here is derived from an EMBL/GenBank/DDBJ whole genome shotgun (WGS) entry which is preliminary data.</text>
</comment>
<dbReference type="InterPro" id="IPR015943">
    <property type="entry name" value="WD40/YVTN_repeat-like_dom_sf"/>
</dbReference>
<feature type="region of interest" description="Disordered" evidence="3">
    <location>
        <begin position="1510"/>
        <end position="1591"/>
    </location>
</feature>
<feature type="repeat" description="WD" evidence="1">
    <location>
        <begin position="497"/>
        <end position="538"/>
    </location>
</feature>
<name>A0A1Y1V575_9FUNG</name>
<evidence type="ECO:0000256" key="2">
    <source>
        <dbReference type="SAM" id="Coils"/>
    </source>
</evidence>
<feature type="compositionally biased region" description="Acidic residues" evidence="3">
    <location>
        <begin position="1511"/>
        <end position="1542"/>
    </location>
</feature>
<organism evidence="4 5">
    <name type="scientific">Piromyces finnis</name>
    <dbReference type="NCBI Taxonomy" id="1754191"/>
    <lineage>
        <taxon>Eukaryota</taxon>
        <taxon>Fungi</taxon>
        <taxon>Fungi incertae sedis</taxon>
        <taxon>Chytridiomycota</taxon>
        <taxon>Chytridiomycota incertae sedis</taxon>
        <taxon>Neocallimastigomycetes</taxon>
        <taxon>Neocallimastigales</taxon>
        <taxon>Neocallimastigaceae</taxon>
        <taxon>Piromyces</taxon>
    </lineage>
</organism>
<evidence type="ECO:0000313" key="4">
    <source>
        <dbReference type="EMBL" id="ORX47593.1"/>
    </source>
</evidence>
<feature type="region of interest" description="Disordered" evidence="3">
    <location>
        <begin position="97"/>
        <end position="125"/>
    </location>
</feature>
<keyword evidence="1" id="KW-0853">WD repeat</keyword>
<gene>
    <name evidence="4" type="ORF">BCR36DRAFT_330352</name>
</gene>
<dbReference type="Gene3D" id="2.130.10.10">
    <property type="entry name" value="YVTN repeat-like/Quinoprotein amine dehydrogenase"/>
    <property type="match status" value="2"/>
</dbReference>
<dbReference type="PANTHER" id="PTHR45532">
    <property type="entry name" value="WD REPEAT-CONTAINING PROTEIN 97"/>
    <property type="match status" value="1"/>
</dbReference>
<dbReference type="PANTHER" id="PTHR45532:SF1">
    <property type="entry name" value="WD REPEAT-CONTAINING PROTEIN 97"/>
    <property type="match status" value="1"/>
</dbReference>
<dbReference type="PROSITE" id="PS50082">
    <property type="entry name" value="WD_REPEATS_2"/>
    <property type="match status" value="3"/>
</dbReference>
<dbReference type="Pfam" id="PF00400">
    <property type="entry name" value="WD40"/>
    <property type="match status" value="2"/>
</dbReference>
<feature type="repeat" description="WD" evidence="1">
    <location>
        <begin position="719"/>
        <end position="749"/>
    </location>
</feature>
<evidence type="ECO:0000256" key="3">
    <source>
        <dbReference type="SAM" id="MobiDB-lite"/>
    </source>
</evidence>
<reference evidence="4 5" key="1">
    <citation type="submission" date="2016-08" db="EMBL/GenBank/DDBJ databases">
        <title>Genomes of anaerobic fungi encode conserved fungal cellulosomes for biomass hydrolysis.</title>
        <authorList>
            <consortium name="DOE Joint Genome Institute"/>
            <person name="Haitjema C.H."/>
            <person name="Gilmore S.P."/>
            <person name="Henske J.K."/>
            <person name="Solomon K.V."/>
            <person name="De Groot R."/>
            <person name="Kuo A."/>
            <person name="Mondo S.J."/>
            <person name="Salamov A.A."/>
            <person name="Labutti K."/>
            <person name="Zhao Z."/>
            <person name="Chiniquy J."/>
            <person name="Barry K."/>
            <person name="Brewer H.M."/>
            <person name="Purvine S.O."/>
            <person name="Wright A.T."/>
            <person name="Boxma B."/>
            <person name="Van Alen T."/>
            <person name="Hackstein J.H."/>
            <person name="Baker S.E."/>
            <person name="Grigoriev I.V."/>
            <person name="O'Malley M.A."/>
        </authorList>
    </citation>
    <scope>NUCLEOTIDE SEQUENCE [LARGE SCALE GENOMIC DNA]</scope>
    <source>
        <strain evidence="5">finn</strain>
    </source>
</reference>
<evidence type="ECO:0000313" key="5">
    <source>
        <dbReference type="Proteomes" id="UP000193719"/>
    </source>
</evidence>
<dbReference type="EMBL" id="MCFH01000030">
    <property type="protein sequence ID" value="ORX47593.1"/>
    <property type="molecule type" value="Genomic_DNA"/>
</dbReference>
<feature type="region of interest" description="Disordered" evidence="3">
    <location>
        <begin position="1415"/>
        <end position="1480"/>
    </location>
</feature>
<dbReference type="STRING" id="1754191.A0A1Y1V575"/>
<protein>
    <submittedName>
        <fullName evidence="4">WD40 repeat-like protein</fullName>
    </submittedName>
</protein>
<keyword evidence="2" id="KW-0175">Coiled coil</keyword>